<sequence length="152" mass="17029">MRFYIDELFFEAIKKQAYAKRLILRDHLSIDGTLLEACASMKSFKPKHGSGDDDDDFSGMPHSNKTHTLTTDAGAKFYWKNKGTASKLCHMAHRLTENRNGLIVETEVPRASTKQEWDAGTTMLARQGTTPELTVVASTILVSLWKVVVALR</sequence>
<name>A0A9E5MM39_9GAMM</name>
<dbReference type="PANTHER" id="PTHR35604:SF2">
    <property type="entry name" value="TRANSPOSASE INSH FOR INSERTION SEQUENCE ELEMENT IS5A-RELATED"/>
    <property type="match status" value="1"/>
</dbReference>
<evidence type="ECO:0008006" key="3">
    <source>
        <dbReference type="Google" id="ProtNLM"/>
    </source>
</evidence>
<comment type="caution">
    <text evidence="1">The sequence shown here is derived from an EMBL/GenBank/DDBJ whole genome shotgun (WGS) entry which is preliminary data.</text>
</comment>
<accession>A0A9E5MM39</accession>
<protein>
    <recommendedName>
        <fullName evidence="3">Transposase</fullName>
    </recommendedName>
</protein>
<reference evidence="1" key="1">
    <citation type="submission" date="2020-03" db="EMBL/GenBank/DDBJ databases">
        <authorList>
            <person name="Guo F."/>
        </authorList>
    </citation>
    <scope>NUCLEOTIDE SEQUENCE</scope>
    <source>
        <strain evidence="1">JCM 30134</strain>
    </source>
</reference>
<dbReference type="RefSeq" id="WP_167186568.1">
    <property type="nucleotide sequence ID" value="NZ_JAAONZ010000007.1"/>
</dbReference>
<organism evidence="1 2">
    <name type="scientific">Pseudomaricurvus hydrocarbonicus</name>
    <dbReference type="NCBI Taxonomy" id="1470433"/>
    <lineage>
        <taxon>Bacteria</taxon>
        <taxon>Pseudomonadati</taxon>
        <taxon>Pseudomonadota</taxon>
        <taxon>Gammaproteobacteria</taxon>
        <taxon>Cellvibrionales</taxon>
        <taxon>Cellvibrionaceae</taxon>
        <taxon>Pseudomaricurvus</taxon>
    </lineage>
</organism>
<dbReference type="AlphaFoldDB" id="A0A9E5MM39"/>
<keyword evidence="2" id="KW-1185">Reference proteome</keyword>
<evidence type="ECO:0000313" key="2">
    <source>
        <dbReference type="Proteomes" id="UP000787472"/>
    </source>
</evidence>
<dbReference type="EMBL" id="JAAONZ010000007">
    <property type="protein sequence ID" value="NHO66203.1"/>
    <property type="molecule type" value="Genomic_DNA"/>
</dbReference>
<dbReference type="Proteomes" id="UP000787472">
    <property type="component" value="Unassembled WGS sequence"/>
</dbReference>
<proteinExistence type="predicted"/>
<evidence type="ECO:0000313" key="1">
    <source>
        <dbReference type="EMBL" id="NHO66203.1"/>
    </source>
</evidence>
<dbReference type="PANTHER" id="PTHR35604">
    <property type="entry name" value="TRANSPOSASE INSH FOR INSERTION SEQUENCE ELEMENT IS5A-RELATED"/>
    <property type="match status" value="1"/>
</dbReference>
<gene>
    <name evidence="1" type="ORF">G8770_11670</name>
</gene>